<accession>A0A0B0IAC8</accession>
<gene>
    <name evidence="1" type="ORF">LQ50_14675</name>
</gene>
<evidence type="ECO:0000313" key="1">
    <source>
        <dbReference type="EMBL" id="KHF39503.1"/>
    </source>
</evidence>
<organism evidence="1 2">
    <name type="scientific">Halalkalibacter okhensis</name>
    <dbReference type="NCBI Taxonomy" id="333138"/>
    <lineage>
        <taxon>Bacteria</taxon>
        <taxon>Bacillati</taxon>
        <taxon>Bacillota</taxon>
        <taxon>Bacilli</taxon>
        <taxon>Bacillales</taxon>
        <taxon>Bacillaceae</taxon>
        <taxon>Halalkalibacter</taxon>
    </lineage>
</organism>
<protein>
    <submittedName>
        <fullName evidence="1">Uncharacterized protein</fullName>
    </submittedName>
</protein>
<reference evidence="1 2" key="1">
    <citation type="submission" date="2014-09" db="EMBL/GenBank/DDBJ databases">
        <title>Genome sequencing and annotation of Bacillus Okhensis strain Kh10-101T.</title>
        <authorList>
            <person name="Prakash J.S."/>
        </authorList>
    </citation>
    <scope>NUCLEOTIDE SEQUENCE [LARGE SCALE GENOMIC DNA]</scope>
    <source>
        <strain evidence="2">Kh10-101T</strain>
    </source>
</reference>
<evidence type="ECO:0000313" key="2">
    <source>
        <dbReference type="Proteomes" id="UP000030832"/>
    </source>
</evidence>
<sequence>MRATIYFDFIDDSEKPIWYVLEFEDYLTWDQTIYFRPMGPFEKKDSHDFDENNAGATVLIDDLKQSLFQEGHLGINLPSIRDRLEREGFYTDQIKSLVMQVGDIEEVMQLESY</sequence>
<keyword evidence="2" id="KW-1185">Reference proteome</keyword>
<dbReference type="Proteomes" id="UP000030832">
    <property type="component" value="Unassembled WGS sequence"/>
</dbReference>
<dbReference type="RefSeq" id="WP_034630346.1">
    <property type="nucleotide sequence ID" value="NZ_JRJU01000018.1"/>
</dbReference>
<comment type="caution">
    <text evidence="1">The sequence shown here is derived from an EMBL/GenBank/DDBJ whole genome shotgun (WGS) entry which is preliminary data.</text>
</comment>
<dbReference type="AlphaFoldDB" id="A0A0B0IAC8"/>
<proteinExistence type="predicted"/>
<dbReference type="OrthoDB" id="2475162at2"/>
<dbReference type="EMBL" id="JRJU01000018">
    <property type="protein sequence ID" value="KHF39503.1"/>
    <property type="molecule type" value="Genomic_DNA"/>
</dbReference>
<name>A0A0B0IAC8_9BACI</name>
<dbReference type="eggNOG" id="ENOG50303SQ">
    <property type="taxonomic scope" value="Bacteria"/>
</dbReference>